<evidence type="ECO:0000313" key="3">
    <source>
        <dbReference type="EMBL" id="MFC3760525.1"/>
    </source>
</evidence>
<reference evidence="4" key="1">
    <citation type="journal article" date="2019" name="Int. J. Syst. Evol. Microbiol.">
        <title>The Global Catalogue of Microorganisms (GCM) 10K type strain sequencing project: providing services to taxonomists for standard genome sequencing and annotation.</title>
        <authorList>
            <consortium name="The Broad Institute Genomics Platform"/>
            <consortium name="The Broad Institute Genome Sequencing Center for Infectious Disease"/>
            <person name="Wu L."/>
            <person name="Ma J."/>
        </authorList>
    </citation>
    <scope>NUCLEOTIDE SEQUENCE [LARGE SCALE GENOMIC DNA]</scope>
    <source>
        <strain evidence="4">CGMCC 4.7241</strain>
    </source>
</reference>
<dbReference type="EMBL" id="JBHRZH010000005">
    <property type="protein sequence ID" value="MFC3760525.1"/>
    <property type="molecule type" value="Genomic_DNA"/>
</dbReference>
<comment type="caution">
    <text evidence="3">The sequence shown here is derived from an EMBL/GenBank/DDBJ whole genome shotgun (WGS) entry which is preliminary data.</text>
</comment>
<feature type="signal peptide" evidence="2">
    <location>
        <begin position="1"/>
        <end position="32"/>
    </location>
</feature>
<keyword evidence="4" id="KW-1185">Reference proteome</keyword>
<evidence type="ECO:0000313" key="4">
    <source>
        <dbReference type="Proteomes" id="UP001595699"/>
    </source>
</evidence>
<proteinExistence type="predicted"/>
<name>A0ABV7Y8Z2_9ACTN</name>
<sequence length="366" mass="37763">MTEKRNTRRGMLTGGAVLLGAAVVGSPGTAEAANGNALLIGRANTGSAETKLTNSGTAPGLNVTSTAAAHAALLTTKNKDRWGTWAANDAAGQGVGGAVRADGRQNTGLSAGTVNPKATAITARNTAGGASSMRRAVVGTATPTAQPKLDAFHDRNFWGGGGEFAGTNGLIGLATDFGGYGVLGIATEASGVGVYAEAPPDQTALLTLGNAFVQGNLSKSAGSFKIDHPLDPANKYLSHSFVESPDMMNVYNGNVTADANGETTIELPEWFEALNRDFRYQLTPIGDAAPDLHVKTKVAGGTFSIAGAKPGQEVSWLLTGIRRDAYAEAHRIKVEEAKPAEEKGTYLFPQGFGKPASAGIRRQRPR</sequence>
<organism evidence="3 4">
    <name type="scientific">Tenggerimyces flavus</name>
    <dbReference type="NCBI Taxonomy" id="1708749"/>
    <lineage>
        <taxon>Bacteria</taxon>
        <taxon>Bacillati</taxon>
        <taxon>Actinomycetota</taxon>
        <taxon>Actinomycetes</taxon>
        <taxon>Propionibacteriales</taxon>
        <taxon>Nocardioidaceae</taxon>
        <taxon>Tenggerimyces</taxon>
    </lineage>
</organism>
<evidence type="ECO:0000256" key="2">
    <source>
        <dbReference type="SAM" id="SignalP"/>
    </source>
</evidence>
<dbReference type="Proteomes" id="UP001595699">
    <property type="component" value="Unassembled WGS sequence"/>
</dbReference>
<keyword evidence="2" id="KW-0732">Signal</keyword>
<dbReference type="InterPro" id="IPR006311">
    <property type="entry name" value="TAT_signal"/>
</dbReference>
<feature type="region of interest" description="Disordered" evidence="1">
    <location>
        <begin position="344"/>
        <end position="366"/>
    </location>
</feature>
<feature type="chain" id="PRO_5046673729" evidence="2">
    <location>
        <begin position="33"/>
        <end position="366"/>
    </location>
</feature>
<dbReference type="RefSeq" id="WP_205122432.1">
    <property type="nucleotide sequence ID" value="NZ_JAFBCM010000001.1"/>
</dbReference>
<dbReference type="PROSITE" id="PS51318">
    <property type="entry name" value="TAT"/>
    <property type="match status" value="1"/>
</dbReference>
<accession>A0ABV7Y8Z2</accession>
<protein>
    <submittedName>
        <fullName evidence="3">Uncharacterized protein</fullName>
    </submittedName>
</protein>
<gene>
    <name evidence="3" type="ORF">ACFOUW_06725</name>
</gene>
<evidence type="ECO:0000256" key="1">
    <source>
        <dbReference type="SAM" id="MobiDB-lite"/>
    </source>
</evidence>